<evidence type="ECO:0008006" key="3">
    <source>
        <dbReference type="Google" id="ProtNLM"/>
    </source>
</evidence>
<sequence length="281" mass="33677">MERRFSLHKIIQKEICPFDENEYSRFKFGDTLYAKKFAKDLFDNFIKEYGDFLLEQSEIILFPSPYNSIPTASNFLCAFFKENLNHFLFLNGKKACIESKIFRNQSYIQDYGNMNFEERLALISNDTYYIDKHFIENKCCLFLDDIKITGSHEKTVKKILEQFKVSGKFLFVYYAELMNPDIHPNIENHYNYYSLKSINDIIALINSNYFEFNTRIVKYLLMLTSKDFELVLNQISFSQRLKLLNLAISNDYYQILEYQRNINFLNNTLWQSTYKKDKEKI</sequence>
<dbReference type="Proteomes" id="UP000275719">
    <property type="component" value="Unassembled WGS sequence"/>
</dbReference>
<name>A0A3P3W4P5_9FLAO</name>
<proteinExistence type="predicted"/>
<gene>
    <name evidence="1" type="ORF">EG240_09960</name>
</gene>
<organism evidence="1 2">
    <name type="scientific">Paenimyroides tangerinum</name>
    <dbReference type="NCBI Taxonomy" id="2488728"/>
    <lineage>
        <taxon>Bacteria</taxon>
        <taxon>Pseudomonadati</taxon>
        <taxon>Bacteroidota</taxon>
        <taxon>Flavobacteriia</taxon>
        <taxon>Flavobacteriales</taxon>
        <taxon>Flavobacteriaceae</taxon>
        <taxon>Paenimyroides</taxon>
    </lineage>
</organism>
<dbReference type="AlphaFoldDB" id="A0A3P3W4P5"/>
<dbReference type="Pfam" id="PF15610">
    <property type="entry name" value="PRTase_3"/>
    <property type="match status" value="1"/>
</dbReference>
<dbReference type="OrthoDB" id="8420922at2"/>
<dbReference type="RefSeq" id="WP_125019252.1">
    <property type="nucleotide sequence ID" value="NZ_RQVQ01000020.1"/>
</dbReference>
<reference evidence="1 2" key="1">
    <citation type="submission" date="2018-11" db="EMBL/GenBank/DDBJ databases">
        <title>Flavobacterium sp. nov., YIM 102701-2 draft genome.</title>
        <authorList>
            <person name="Li G."/>
            <person name="Jiang Y."/>
        </authorList>
    </citation>
    <scope>NUCLEOTIDE SEQUENCE [LARGE SCALE GENOMIC DNA]</scope>
    <source>
        <strain evidence="1 2">YIM 102701-2</strain>
    </source>
</reference>
<protein>
    <recommendedName>
        <fullName evidence="3">PRTase ComF-like</fullName>
    </recommendedName>
</protein>
<accession>A0A3P3W4P5</accession>
<comment type="caution">
    <text evidence="1">The sequence shown here is derived from an EMBL/GenBank/DDBJ whole genome shotgun (WGS) entry which is preliminary data.</text>
</comment>
<evidence type="ECO:0000313" key="2">
    <source>
        <dbReference type="Proteomes" id="UP000275719"/>
    </source>
</evidence>
<keyword evidence="2" id="KW-1185">Reference proteome</keyword>
<evidence type="ECO:0000313" key="1">
    <source>
        <dbReference type="EMBL" id="RRJ90065.1"/>
    </source>
</evidence>
<dbReference type="EMBL" id="RQVQ01000020">
    <property type="protein sequence ID" value="RRJ90065.1"/>
    <property type="molecule type" value="Genomic_DNA"/>
</dbReference>
<dbReference type="InterPro" id="IPR028944">
    <property type="entry name" value="PRTase_ComF-like"/>
</dbReference>